<dbReference type="GO" id="GO:0016853">
    <property type="term" value="F:isomerase activity"/>
    <property type="evidence" value="ECO:0007669"/>
    <property type="project" value="UniProtKB-KW"/>
</dbReference>
<feature type="chain" id="PRO_5030576747" evidence="1">
    <location>
        <begin position="20"/>
        <end position="233"/>
    </location>
</feature>
<evidence type="ECO:0000313" key="4">
    <source>
        <dbReference type="Proteomes" id="UP000032300"/>
    </source>
</evidence>
<evidence type="ECO:0000256" key="1">
    <source>
        <dbReference type="SAM" id="SignalP"/>
    </source>
</evidence>
<proteinExistence type="predicted"/>
<feature type="signal peptide" evidence="1">
    <location>
        <begin position="1"/>
        <end position="19"/>
    </location>
</feature>
<dbReference type="InterPro" id="IPR012336">
    <property type="entry name" value="Thioredoxin-like_fold"/>
</dbReference>
<evidence type="ECO:0000313" key="3">
    <source>
        <dbReference type="EMBL" id="AJP74620.1"/>
    </source>
</evidence>
<dbReference type="Gene3D" id="3.40.30.10">
    <property type="entry name" value="Glutaredoxin"/>
    <property type="match status" value="1"/>
</dbReference>
<dbReference type="Gene3D" id="1.10.40.110">
    <property type="match status" value="1"/>
</dbReference>
<feature type="domain" description="Thioredoxin-like fold" evidence="2">
    <location>
        <begin position="41"/>
        <end position="225"/>
    </location>
</feature>
<dbReference type="EMBL" id="CP010836">
    <property type="protein sequence ID" value="AJP74620.1"/>
    <property type="molecule type" value="Genomic_DNA"/>
</dbReference>
<protein>
    <submittedName>
        <fullName evidence="3">Protein-disulfide isomerase</fullName>
    </submittedName>
</protein>
<accession>A0A7U5BG28</accession>
<keyword evidence="4" id="KW-1185">Reference proteome</keyword>
<evidence type="ECO:0000259" key="2">
    <source>
        <dbReference type="Pfam" id="PF13462"/>
    </source>
</evidence>
<dbReference type="CDD" id="cd02972">
    <property type="entry name" value="DsbA_family"/>
    <property type="match status" value="1"/>
</dbReference>
<dbReference type="AlphaFoldDB" id="A0A7U5BG28"/>
<reference evidence="3 4" key="2">
    <citation type="submission" date="2015-02" db="EMBL/GenBank/DDBJ databases">
        <title>The complete genome of Sphingomonas hengshuiensis sp. WHSC-8 isolated from soil of Hengshui Lake.</title>
        <authorList>
            <person name="Wei S."/>
            <person name="Guo J."/>
            <person name="Su C."/>
            <person name="Wu R."/>
            <person name="Zhang Z."/>
            <person name="Liang K."/>
            <person name="Li H."/>
            <person name="Wang T."/>
            <person name="Liu H."/>
            <person name="Zhang C."/>
            <person name="Li Z."/>
            <person name="Wang Q."/>
            <person name="Meng J."/>
        </authorList>
    </citation>
    <scope>NUCLEOTIDE SEQUENCE [LARGE SCALE GENOMIC DNA]</scope>
    <source>
        <strain evidence="3 4">WHSC-8</strain>
    </source>
</reference>
<dbReference type="Proteomes" id="UP000032300">
    <property type="component" value="Chromosome"/>
</dbReference>
<sequence>MLAAAAALLLATGATPAPAVQKKAAPANWLTVIVKTPAGGFRQGNPDAPVKLVEYGSRTCPTCGRFAAEGMKPLRDQYIATGKVSYEYRDYLVHGGPDLALAILNQCVPTARFFDTLDAIYASQPMFADRVEALVHDTPAEAEKMQNLPAPQAALRFAESLGFLKFMAARGLPEAQARKCLGNAALIGGIATVNANAATQYGVNGTPTFFVNGRKMRANSWDRLQPELWAAGA</sequence>
<dbReference type="InterPro" id="IPR036249">
    <property type="entry name" value="Thioredoxin-like_sf"/>
</dbReference>
<dbReference type="Pfam" id="PF13462">
    <property type="entry name" value="Thioredoxin_4"/>
    <property type="match status" value="1"/>
</dbReference>
<name>A0A7U5BG28_9SPHN</name>
<dbReference type="KEGG" id="sphi:TS85_17950"/>
<gene>
    <name evidence="3" type="ORF">TS85_17950</name>
</gene>
<organism evidence="3 4">
    <name type="scientific">Sphingomonas hengshuiensis</name>
    <dbReference type="NCBI Taxonomy" id="1609977"/>
    <lineage>
        <taxon>Bacteria</taxon>
        <taxon>Pseudomonadati</taxon>
        <taxon>Pseudomonadota</taxon>
        <taxon>Alphaproteobacteria</taxon>
        <taxon>Sphingomonadales</taxon>
        <taxon>Sphingomonadaceae</taxon>
        <taxon>Sphingomonas</taxon>
    </lineage>
</organism>
<keyword evidence="1" id="KW-0732">Signal</keyword>
<dbReference type="SUPFAM" id="SSF52833">
    <property type="entry name" value="Thioredoxin-like"/>
    <property type="match status" value="1"/>
</dbReference>
<reference evidence="3 4" key="1">
    <citation type="journal article" date="2015" name="Int. J. Syst. Evol. Microbiol.">
        <title>Sphingomonas hengshuiensis sp. nov., isolated from lake wetland.</title>
        <authorList>
            <person name="Wei S."/>
            <person name="Wang T."/>
            <person name="Liu H."/>
            <person name="Zhang C."/>
            <person name="Guo J."/>
            <person name="Wang Q."/>
            <person name="Liang K."/>
            <person name="Zhang Z."/>
        </authorList>
    </citation>
    <scope>NUCLEOTIDE SEQUENCE [LARGE SCALE GENOMIC DNA]</scope>
    <source>
        <strain evidence="3 4">WHSC-8</strain>
    </source>
</reference>
<keyword evidence="3" id="KW-0413">Isomerase</keyword>